<dbReference type="RefSeq" id="WP_019891189.1">
    <property type="nucleotide sequence ID" value="NZ_BMQQ01000001.1"/>
</dbReference>
<dbReference type="AlphaFoldDB" id="A0A918GYE5"/>
<reference evidence="1" key="1">
    <citation type="journal article" date="2014" name="Int. J. Syst. Evol. Microbiol.">
        <title>Complete genome sequence of Corynebacterium casei LMG S-19264T (=DSM 44701T), isolated from a smear-ripened cheese.</title>
        <authorList>
            <consortium name="US DOE Joint Genome Institute (JGI-PGF)"/>
            <person name="Walter F."/>
            <person name="Albersmeier A."/>
            <person name="Kalinowski J."/>
            <person name="Ruckert C."/>
        </authorList>
    </citation>
    <scope>NUCLEOTIDE SEQUENCE</scope>
    <source>
        <strain evidence="1">JCM 3172</strain>
    </source>
</reference>
<protein>
    <submittedName>
        <fullName evidence="1">Uncharacterized protein</fullName>
    </submittedName>
</protein>
<proteinExistence type="predicted"/>
<dbReference type="Proteomes" id="UP000619486">
    <property type="component" value="Unassembled WGS sequence"/>
</dbReference>
<sequence length="240" mass="26472">MKPLSRAVRVVVTGRARASADFPGHPETYEINDPDEIRELLAALPEERPEPHHDFICMCQEEPALTLYDAAGQRIRSLDPHLPGLLDPGRTDAIPGRHRAAWAAAAPEPLRGYAGRWARGEDPGPGAVRSVPLRVVLGWLGAPRSRDAAHLLARQAPTALLEAATTDELAWAVRESDAVALDAAVGFFASEGFTARHPKKRRVGPTARDMLLRHARRHRPEHVAVLERRMLTAPEDRIKR</sequence>
<gene>
    <name evidence="1" type="ORF">GCM10014713_05090</name>
</gene>
<comment type="caution">
    <text evidence="1">The sequence shown here is derived from an EMBL/GenBank/DDBJ whole genome shotgun (WGS) entry which is preliminary data.</text>
</comment>
<reference evidence="1" key="2">
    <citation type="submission" date="2020-09" db="EMBL/GenBank/DDBJ databases">
        <authorList>
            <person name="Sun Q."/>
            <person name="Ohkuma M."/>
        </authorList>
    </citation>
    <scope>NUCLEOTIDE SEQUENCE</scope>
    <source>
        <strain evidence="1">JCM 3172</strain>
    </source>
</reference>
<evidence type="ECO:0000313" key="1">
    <source>
        <dbReference type="EMBL" id="GGT15291.1"/>
    </source>
</evidence>
<organism evidence="1 2">
    <name type="scientific">Streptomyces purpureus</name>
    <dbReference type="NCBI Taxonomy" id="1951"/>
    <lineage>
        <taxon>Bacteria</taxon>
        <taxon>Bacillati</taxon>
        <taxon>Actinomycetota</taxon>
        <taxon>Actinomycetes</taxon>
        <taxon>Kitasatosporales</taxon>
        <taxon>Streptomycetaceae</taxon>
        <taxon>Streptomyces</taxon>
    </lineage>
</organism>
<dbReference type="EMBL" id="BMQQ01000001">
    <property type="protein sequence ID" value="GGT15291.1"/>
    <property type="molecule type" value="Genomic_DNA"/>
</dbReference>
<accession>A0A918GYE5</accession>
<evidence type="ECO:0000313" key="2">
    <source>
        <dbReference type="Proteomes" id="UP000619486"/>
    </source>
</evidence>
<keyword evidence="2" id="KW-1185">Reference proteome</keyword>
<name>A0A918GYE5_9ACTN</name>